<dbReference type="Proteomes" id="UP001211065">
    <property type="component" value="Unassembled WGS sequence"/>
</dbReference>
<accession>A0AAD5XVC4</accession>
<sequence length="159" mass="18012">MKVTFNKLSKSNGKRRLSNNSVTLNNDSHNNSALVSSCLKVQLSTAHKNLKLRSDISEEDYTMLSKASIDTPLKPTVSIKPLRTLLVKGGRTNNITYQSICNALGVDQYKYGEEKFFNILDIEEPYSPNYFDEHTLKILKKYDQLLESDIDDAFMDLGV</sequence>
<proteinExistence type="predicted"/>
<dbReference type="EMBL" id="JADGJW010000356">
    <property type="protein sequence ID" value="KAJ3218997.1"/>
    <property type="molecule type" value="Genomic_DNA"/>
</dbReference>
<evidence type="ECO:0000256" key="1">
    <source>
        <dbReference type="SAM" id="MobiDB-lite"/>
    </source>
</evidence>
<reference evidence="2" key="1">
    <citation type="submission" date="2020-05" db="EMBL/GenBank/DDBJ databases">
        <title>Phylogenomic resolution of chytrid fungi.</title>
        <authorList>
            <person name="Stajich J.E."/>
            <person name="Amses K."/>
            <person name="Simmons R."/>
            <person name="Seto K."/>
            <person name="Myers J."/>
            <person name="Bonds A."/>
            <person name="Quandt C.A."/>
            <person name="Barry K."/>
            <person name="Liu P."/>
            <person name="Grigoriev I."/>
            <person name="Longcore J.E."/>
            <person name="James T.Y."/>
        </authorList>
    </citation>
    <scope>NUCLEOTIDE SEQUENCE</scope>
    <source>
        <strain evidence="2">JEL0476</strain>
    </source>
</reference>
<protein>
    <submittedName>
        <fullName evidence="2">Uncharacterized protein</fullName>
    </submittedName>
</protein>
<gene>
    <name evidence="2" type="ORF">HK099_004846</name>
</gene>
<keyword evidence="3" id="KW-1185">Reference proteome</keyword>
<comment type="caution">
    <text evidence="2">The sequence shown here is derived from an EMBL/GenBank/DDBJ whole genome shotgun (WGS) entry which is preliminary data.</text>
</comment>
<dbReference type="AlphaFoldDB" id="A0AAD5XVC4"/>
<name>A0AAD5XVC4_9FUNG</name>
<organism evidence="2 3">
    <name type="scientific">Clydaea vesicula</name>
    <dbReference type="NCBI Taxonomy" id="447962"/>
    <lineage>
        <taxon>Eukaryota</taxon>
        <taxon>Fungi</taxon>
        <taxon>Fungi incertae sedis</taxon>
        <taxon>Chytridiomycota</taxon>
        <taxon>Chytridiomycota incertae sedis</taxon>
        <taxon>Chytridiomycetes</taxon>
        <taxon>Lobulomycetales</taxon>
        <taxon>Lobulomycetaceae</taxon>
        <taxon>Clydaea</taxon>
    </lineage>
</organism>
<feature type="compositionally biased region" description="Polar residues" evidence="1">
    <location>
        <begin position="1"/>
        <end position="11"/>
    </location>
</feature>
<feature type="region of interest" description="Disordered" evidence="1">
    <location>
        <begin position="1"/>
        <end position="26"/>
    </location>
</feature>
<evidence type="ECO:0000313" key="2">
    <source>
        <dbReference type="EMBL" id="KAJ3218997.1"/>
    </source>
</evidence>
<evidence type="ECO:0000313" key="3">
    <source>
        <dbReference type="Proteomes" id="UP001211065"/>
    </source>
</evidence>